<proteinExistence type="predicted"/>
<dbReference type="Proteomes" id="UP001056384">
    <property type="component" value="Chromosome 5"/>
</dbReference>
<protein>
    <submittedName>
        <fullName evidence="2">Uncharacterized protein</fullName>
    </submittedName>
</protein>
<evidence type="ECO:0000313" key="3">
    <source>
        <dbReference type="Proteomes" id="UP001056384"/>
    </source>
</evidence>
<gene>
    <name evidence="2" type="ORF">Slin15195_G071860</name>
</gene>
<sequence length="214" mass="23847">MTEPLRRSSRNKVASTKARDSTSRPASPSSSPKSSKVTKTTKTTPTRRKMSSHRRSLSEALDDQAARADFAEMGVPANKMETFMATSEPEVDMLGYPTRFKEEKEARIDAKEAYEKRLNSPSRKKKNIHQICPFSENKNWVLFNPSLGFSPTFQAPGPDSPLHRYANYEPGNEKIVLFNVVSGAIGLRSTPESMTGMEVEYTKAGVKIVTKKKA</sequence>
<dbReference type="EMBL" id="CP099422">
    <property type="protein sequence ID" value="USW53867.1"/>
    <property type="molecule type" value="Genomic_DNA"/>
</dbReference>
<keyword evidence="3" id="KW-1185">Reference proteome</keyword>
<evidence type="ECO:0000313" key="2">
    <source>
        <dbReference type="EMBL" id="USW53867.1"/>
    </source>
</evidence>
<name>A0A9Q9EL08_9PEZI</name>
<evidence type="ECO:0000256" key="1">
    <source>
        <dbReference type="SAM" id="MobiDB-lite"/>
    </source>
</evidence>
<feature type="compositionally biased region" description="Basic residues" evidence="1">
    <location>
        <begin position="45"/>
        <end position="55"/>
    </location>
</feature>
<dbReference type="AlphaFoldDB" id="A0A9Q9EL08"/>
<feature type="compositionally biased region" description="Low complexity" evidence="1">
    <location>
        <begin position="23"/>
        <end position="44"/>
    </location>
</feature>
<feature type="region of interest" description="Disordered" evidence="1">
    <location>
        <begin position="1"/>
        <end position="64"/>
    </location>
</feature>
<accession>A0A9Q9EL08</accession>
<organism evidence="2 3">
    <name type="scientific">Septoria linicola</name>
    <dbReference type="NCBI Taxonomy" id="215465"/>
    <lineage>
        <taxon>Eukaryota</taxon>
        <taxon>Fungi</taxon>
        <taxon>Dikarya</taxon>
        <taxon>Ascomycota</taxon>
        <taxon>Pezizomycotina</taxon>
        <taxon>Dothideomycetes</taxon>
        <taxon>Dothideomycetidae</taxon>
        <taxon>Mycosphaerellales</taxon>
        <taxon>Mycosphaerellaceae</taxon>
        <taxon>Septoria</taxon>
    </lineage>
</organism>
<reference evidence="2" key="1">
    <citation type="submission" date="2022-06" db="EMBL/GenBank/DDBJ databases">
        <title>Complete genome sequences of two strains of the flax pathogen Septoria linicola.</title>
        <authorList>
            <person name="Lapalu N."/>
            <person name="Simon A."/>
            <person name="Demenou B."/>
            <person name="Paumier D."/>
            <person name="Guillot M.-P."/>
            <person name="Gout L."/>
            <person name="Valade R."/>
        </authorList>
    </citation>
    <scope>NUCLEOTIDE SEQUENCE</scope>
    <source>
        <strain evidence="2">SE15195</strain>
    </source>
</reference>